<evidence type="ECO:0000256" key="3">
    <source>
        <dbReference type="SAM" id="Phobius"/>
    </source>
</evidence>
<dbReference type="InterPro" id="IPR004843">
    <property type="entry name" value="Calcineurin-like_PHP"/>
</dbReference>
<name>A0A3M6VNK9_9STRA</name>
<dbReference type="AlphaFoldDB" id="A0A3M6VNK9"/>
<evidence type="ECO:0000256" key="1">
    <source>
        <dbReference type="ARBA" id="ARBA00022801"/>
    </source>
</evidence>
<keyword evidence="3" id="KW-1133">Transmembrane helix</keyword>
<evidence type="ECO:0000313" key="6">
    <source>
        <dbReference type="EMBL" id="RQM18122.1"/>
    </source>
</evidence>
<evidence type="ECO:0000313" key="8">
    <source>
        <dbReference type="Proteomes" id="UP000286097"/>
    </source>
</evidence>
<dbReference type="Pfam" id="PF00149">
    <property type="entry name" value="Metallophos"/>
    <property type="match status" value="2"/>
</dbReference>
<dbReference type="SUPFAM" id="SSF54909">
    <property type="entry name" value="Dimeric alpha+beta barrel"/>
    <property type="match status" value="1"/>
</dbReference>
<dbReference type="InterPro" id="IPR011008">
    <property type="entry name" value="Dimeric_a/b-barrel"/>
</dbReference>
<dbReference type="EMBL" id="QKXF01000082">
    <property type="protein sequence ID" value="RQM18122.1"/>
    <property type="molecule type" value="Genomic_DNA"/>
</dbReference>
<dbReference type="SUPFAM" id="SSF56300">
    <property type="entry name" value="Metallo-dependent phosphatases"/>
    <property type="match status" value="2"/>
</dbReference>
<evidence type="ECO:0000256" key="2">
    <source>
        <dbReference type="ARBA" id="ARBA00023180"/>
    </source>
</evidence>
<accession>A0A3M6VNK9</accession>
<dbReference type="GO" id="GO:0016787">
    <property type="term" value="F:hydrolase activity"/>
    <property type="evidence" value="ECO:0007669"/>
    <property type="project" value="UniProtKB-KW"/>
</dbReference>
<protein>
    <recommendedName>
        <fullName evidence="4">Calcineurin-like phosphoesterase domain-containing protein</fullName>
    </recommendedName>
</protein>
<keyword evidence="2" id="KW-0325">Glycoprotein</keyword>
<dbReference type="Proteomes" id="UP000286097">
    <property type="component" value="Unassembled WGS sequence"/>
</dbReference>
<evidence type="ECO:0000313" key="5">
    <source>
        <dbReference type="EMBL" id="RMX68007.1"/>
    </source>
</evidence>
<dbReference type="PANTHER" id="PTHR10340">
    <property type="entry name" value="SPHINGOMYELIN PHOSPHODIESTERASE"/>
    <property type="match status" value="1"/>
</dbReference>
<dbReference type="Gene3D" id="3.60.21.10">
    <property type="match status" value="2"/>
</dbReference>
<organism evidence="5 7">
    <name type="scientific">Peronospora effusa</name>
    <dbReference type="NCBI Taxonomy" id="542832"/>
    <lineage>
        <taxon>Eukaryota</taxon>
        <taxon>Sar</taxon>
        <taxon>Stramenopiles</taxon>
        <taxon>Oomycota</taxon>
        <taxon>Peronosporomycetes</taxon>
        <taxon>Peronosporales</taxon>
        <taxon>Peronosporaceae</taxon>
        <taxon>Peronospora</taxon>
    </lineage>
</organism>
<dbReference type="InterPro" id="IPR029052">
    <property type="entry name" value="Metallo-depent_PP-like"/>
</dbReference>
<dbReference type="PANTHER" id="PTHR10340:SF57">
    <property type="entry name" value="METALLOPHOS DOMAIN-CONTAINING PROTEIN"/>
    <property type="match status" value="1"/>
</dbReference>
<dbReference type="VEuPathDB" id="FungiDB:DD237_000188"/>
<reference evidence="7 8" key="1">
    <citation type="submission" date="2018-06" db="EMBL/GenBank/DDBJ databases">
        <title>Comparative genomics of downy mildews reveals potential adaptations to biotrophy.</title>
        <authorList>
            <person name="Fletcher K."/>
            <person name="Klosterman S.J."/>
            <person name="Derevnina L."/>
            <person name="Martin F."/>
            <person name="Koike S."/>
            <person name="Reyes Chin-Wo S."/>
            <person name="Mou B."/>
            <person name="Michelmore R."/>
        </authorList>
    </citation>
    <scope>NUCLEOTIDE SEQUENCE [LARGE SCALE GENOMIC DNA]</scope>
    <source>
        <strain evidence="6 8">R13</strain>
        <strain evidence="5 7">R14</strain>
    </source>
</reference>
<dbReference type="Proteomes" id="UP000282087">
    <property type="component" value="Unassembled WGS sequence"/>
</dbReference>
<keyword evidence="1" id="KW-0378">Hydrolase</keyword>
<keyword evidence="7" id="KW-1185">Reference proteome</keyword>
<evidence type="ECO:0000259" key="4">
    <source>
        <dbReference type="Pfam" id="PF00149"/>
    </source>
</evidence>
<dbReference type="EMBL" id="QLLG01000154">
    <property type="protein sequence ID" value="RMX68007.1"/>
    <property type="molecule type" value="Genomic_DNA"/>
</dbReference>
<dbReference type="STRING" id="542832.A0A3M6VNK9"/>
<keyword evidence="3" id="KW-0812">Transmembrane</keyword>
<sequence length="1071" mass="120466">MESACRDIDGTDETVGRTTVRHILHLSDVHLNISKSLNDSDSIKIPIAYGNDAPMSLLVSALEYAKKLLPNPDFFLYTGDHVVHGELSDEYLVKAVEKNVETMARYYSTLDSDMMLDITAVIGNADTSPDYTMKVTSPQTEDNPAIALISSAWKKTMSKSNLEWFNHCGYLAYALDDNLTVLTLNTLPYSPSHLPYTSNVPDPLEQFTWLNATLFELKSAGKLTYIVGHIPPIIDSYSGSPMWNETYIKTYKWIVSQYTDIIKAQFFGHIHSIEFRLPLTSSLSAQFQQYGVTVNDDYADSSELVPLFMAAAISPMFLNNPAFMVWGFDDTTYELLDVTVYGGNISSTEAVDWKPLFNVSHTYGVRSLNTSEISRFVERAAADAELLEQYYFNSRAQSRLQSSRTDVSCQAEWLCSMYWWSTAGDYEACVSSTRASKLKGTSIIQHSSTSSSTGSLLYASMIICIAGGMAAAVAFALLTCRRNGDQEASKLLQHQRVQFEAIEGKEVEEKMRNKLIEASQVYSKDIETIGWHVMQDHEDPRKWCIVERYEHESSQKYHLENPYWKTFDPYVMPLLDKPMDLRRRILHFSDVHLNISETVSSTDKTRLPIRYFADAPLTLLESALGYAKEHVVDIPDIFLYTGDHTAHGDFTDDYIAKAVQKNVRMMESYYPPKDRMILEPTAIIGNADGNPDYHMEVTDPETETNPSIKLISEVWEDSLSAVNIDMLNRRGYLSYALDDKLHVITLNTVPYSPSHLPDTSNQPDPFGQFAWLDKTLAGLQNAGKFAYIAGHIAPIVGSYGGNLQWHTKYIVKYKSVVGKYADVIKAQFFGHIHSVEFRVPVMSLDEAVSEDDTFELPPMYITGSISPIFGNNPSFMVWEYDTETYKVLDYAVYGSDIRESEPQLDWKLLFKASEDYGLKSLSLMELSAFVQRAERNFSLVEKYYWNMKARSPNARPCKDAVCLSKTLCTLKWWNTKDEFLVCIDTTQTLIAGLVDGNDATEISMSTADVAAASSSTLQSNFALKDVLLTIGTTALATVVAIACVVLTIYGLRRSGILENRGAYDTVTRLKR</sequence>
<feature type="domain" description="Calcineurin-like phosphoesterase" evidence="4">
    <location>
        <begin position="584"/>
        <end position="834"/>
    </location>
</feature>
<comment type="caution">
    <text evidence="5">The sequence shown here is derived from an EMBL/GenBank/DDBJ whole genome shotgun (WGS) entry which is preliminary data.</text>
</comment>
<feature type="transmembrane region" description="Helical" evidence="3">
    <location>
        <begin position="1026"/>
        <end position="1051"/>
    </location>
</feature>
<gene>
    <name evidence="6" type="ORF">DD237_000188</name>
    <name evidence="5" type="ORF">DD238_000129</name>
</gene>
<keyword evidence="3" id="KW-0472">Membrane</keyword>
<evidence type="ECO:0000313" key="7">
    <source>
        <dbReference type="Proteomes" id="UP000282087"/>
    </source>
</evidence>
<dbReference type="Gene3D" id="3.30.70.100">
    <property type="match status" value="1"/>
</dbReference>
<feature type="domain" description="Calcineurin-like phosphoesterase" evidence="4">
    <location>
        <begin position="22"/>
        <end position="271"/>
    </location>
</feature>
<proteinExistence type="predicted"/>